<evidence type="ECO:0000313" key="1">
    <source>
        <dbReference type="EMBL" id="KAG5553928.1"/>
    </source>
</evidence>
<sequence>MNEALLARQGWRLLMNPQSYWAKIMKGLYFPNSSFLEAKKGLRWQVQSGV</sequence>
<protein>
    <submittedName>
        <fullName evidence="1">Uncharacterized protein</fullName>
    </submittedName>
</protein>
<comment type="caution">
    <text evidence="1">The sequence shown here is derived from an EMBL/GenBank/DDBJ whole genome shotgun (WGS) entry which is preliminary data.</text>
</comment>
<dbReference type="Proteomes" id="UP000823749">
    <property type="component" value="Chromosome 4"/>
</dbReference>
<organism evidence="1 2">
    <name type="scientific">Rhododendron griersonianum</name>
    <dbReference type="NCBI Taxonomy" id="479676"/>
    <lineage>
        <taxon>Eukaryota</taxon>
        <taxon>Viridiplantae</taxon>
        <taxon>Streptophyta</taxon>
        <taxon>Embryophyta</taxon>
        <taxon>Tracheophyta</taxon>
        <taxon>Spermatophyta</taxon>
        <taxon>Magnoliopsida</taxon>
        <taxon>eudicotyledons</taxon>
        <taxon>Gunneridae</taxon>
        <taxon>Pentapetalae</taxon>
        <taxon>asterids</taxon>
        <taxon>Ericales</taxon>
        <taxon>Ericaceae</taxon>
        <taxon>Ericoideae</taxon>
        <taxon>Rhodoreae</taxon>
        <taxon>Rhododendron</taxon>
    </lineage>
</organism>
<proteinExistence type="predicted"/>
<gene>
    <name evidence="1" type="ORF">RHGRI_011706</name>
</gene>
<keyword evidence="2" id="KW-1185">Reference proteome</keyword>
<dbReference type="EMBL" id="JACTNZ010000004">
    <property type="protein sequence ID" value="KAG5553928.1"/>
    <property type="molecule type" value="Genomic_DNA"/>
</dbReference>
<reference evidence="1" key="1">
    <citation type="submission" date="2020-08" db="EMBL/GenBank/DDBJ databases">
        <title>Plant Genome Project.</title>
        <authorList>
            <person name="Zhang R.-G."/>
        </authorList>
    </citation>
    <scope>NUCLEOTIDE SEQUENCE</scope>
    <source>
        <strain evidence="1">WSP0</strain>
        <tissue evidence="1">Leaf</tissue>
    </source>
</reference>
<evidence type="ECO:0000313" key="2">
    <source>
        <dbReference type="Proteomes" id="UP000823749"/>
    </source>
</evidence>
<name>A0AAV6KMZ2_9ERIC</name>
<accession>A0AAV6KMZ2</accession>
<dbReference type="AlphaFoldDB" id="A0AAV6KMZ2"/>